<dbReference type="HOGENOM" id="CLU_490515_0_0_1"/>
<dbReference type="SMART" id="SM00356">
    <property type="entry name" value="ZnF_C3H1"/>
    <property type="match status" value="1"/>
</dbReference>
<dbReference type="InterPro" id="IPR036063">
    <property type="entry name" value="Smr_dom_sf"/>
</dbReference>
<dbReference type="Proteomes" id="UP000001449">
    <property type="component" value="Chromosome 5"/>
</dbReference>
<feature type="compositionally biased region" description="Low complexity" evidence="2">
    <location>
        <begin position="360"/>
        <end position="375"/>
    </location>
</feature>
<dbReference type="KEGG" id="tps:THAPSDRAFT_5212"/>
<dbReference type="Gene3D" id="3.30.1370.110">
    <property type="match status" value="1"/>
</dbReference>
<dbReference type="GO" id="GO:0008270">
    <property type="term" value="F:zinc ion binding"/>
    <property type="evidence" value="ECO:0007669"/>
    <property type="project" value="UniProtKB-KW"/>
</dbReference>
<keyword evidence="1" id="KW-0863">Zinc-finger</keyword>
<keyword evidence="1" id="KW-0862">Zinc</keyword>
<evidence type="ECO:0000259" key="3">
    <source>
        <dbReference type="PROSITE" id="PS50103"/>
    </source>
</evidence>
<dbReference type="InterPro" id="IPR000571">
    <property type="entry name" value="Znf_CCCH"/>
</dbReference>
<dbReference type="OMA" id="YTNTIRG"/>
<protein>
    <recommendedName>
        <fullName evidence="3">C3H1-type domain-containing protein</fullName>
    </recommendedName>
</protein>
<dbReference type="PROSITE" id="PS50103">
    <property type="entry name" value="ZF_C3H1"/>
    <property type="match status" value="1"/>
</dbReference>
<reference evidence="4 5" key="1">
    <citation type="journal article" date="2004" name="Science">
        <title>The genome of the diatom Thalassiosira pseudonana: ecology, evolution, and metabolism.</title>
        <authorList>
            <person name="Armbrust E.V."/>
            <person name="Berges J.A."/>
            <person name="Bowler C."/>
            <person name="Green B.R."/>
            <person name="Martinez D."/>
            <person name="Putnam N.H."/>
            <person name="Zhou S."/>
            <person name="Allen A.E."/>
            <person name="Apt K.E."/>
            <person name="Bechner M."/>
            <person name="Brzezinski M.A."/>
            <person name="Chaal B.K."/>
            <person name="Chiovitti A."/>
            <person name="Davis A.K."/>
            <person name="Demarest M.S."/>
            <person name="Detter J.C."/>
            <person name="Glavina T."/>
            <person name="Goodstein D."/>
            <person name="Hadi M.Z."/>
            <person name="Hellsten U."/>
            <person name="Hildebrand M."/>
            <person name="Jenkins B.D."/>
            <person name="Jurka J."/>
            <person name="Kapitonov V.V."/>
            <person name="Kroger N."/>
            <person name="Lau W.W."/>
            <person name="Lane T.W."/>
            <person name="Larimer F.W."/>
            <person name="Lippmeier J.C."/>
            <person name="Lucas S."/>
            <person name="Medina M."/>
            <person name="Montsant A."/>
            <person name="Obornik M."/>
            <person name="Parker M.S."/>
            <person name="Palenik B."/>
            <person name="Pazour G.J."/>
            <person name="Richardson P.M."/>
            <person name="Rynearson T.A."/>
            <person name="Saito M.A."/>
            <person name="Schwartz D.C."/>
            <person name="Thamatrakoln K."/>
            <person name="Valentin K."/>
            <person name="Vardi A."/>
            <person name="Wilkerson F.P."/>
            <person name="Rokhsar D.S."/>
        </authorList>
    </citation>
    <scope>NUCLEOTIDE SEQUENCE [LARGE SCALE GENOMIC DNA]</scope>
    <source>
        <strain evidence="4 5">CCMP1335</strain>
    </source>
</reference>
<accession>B8C2A1</accession>
<evidence type="ECO:0000313" key="4">
    <source>
        <dbReference type="EMBL" id="EED91912.1"/>
    </source>
</evidence>
<dbReference type="AlphaFoldDB" id="B8C2A1"/>
<evidence type="ECO:0000256" key="1">
    <source>
        <dbReference type="PROSITE-ProRule" id="PRU00723"/>
    </source>
</evidence>
<organism evidence="4 5">
    <name type="scientific">Thalassiosira pseudonana</name>
    <name type="common">Marine diatom</name>
    <name type="synonym">Cyclotella nana</name>
    <dbReference type="NCBI Taxonomy" id="35128"/>
    <lineage>
        <taxon>Eukaryota</taxon>
        <taxon>Sar</taxon>
        <taxon>Stramenopiles</taxon>
        <taxon>Ochrophyta</taxon>
        <taxon>Bacillariophyta</taxon>
        <taxon>Coscinodiscophyceae</taxon>
        <taxon>Thalassiosirophycidae</taxon>
        <taxon>Thalassiosirales</taxon>
        <taxon>Thalassiosiraceae</taxon>
        <taxon>Thalassiosira</taxon>
    </lineage>
</organism>
<sequence length="556" mass="61491">MKQAYTNTIRGGSRNPLTIATGAGKKGGRGKAKQVVPKCAYGLACTRKGCAYRHPESGAYEDPRSKICKPFLAGLCTYGSRCINRHPDDKEADAVKATYKQKSCSYGDECQTEGCLYFHPYEALERSVEEHVDPTAGELCGAVGGLHLDSQQPTYEEWLAMNCPAPPSVDETQLHSMWYYPGSEMQRDPWDVYCLMYPKQSNARDLHATTSMTNLSAVTQSWEPSANLVATSQSWRPLASAATNDFPQQQQQINDPKTFEEWKKTGCPYPSWFCSDHDPWYDDEGLRRSLKEVYEVLYGENAQTRFEEHEAQQTALDFPTPAEVVAAPQSKEPTVTTTTSPASGGWASIAAKRPDPAVLQQNSTTSNSQSVVATTRPATNKKTPHKTIVIPKEVWLPDTANADCFHLYPDPIQRFIAVNDHHKTYLASVSIPKCFDSTSSNFSSINSNRGGKNGENVTLLDVHFQSAKTVYPVLYRFLPQALKDNDEVWIITGSGSHIEAGHQRRGDKSGGVLFNAVKNFLLENEENMGMEYRVGKDTSGGKNAHSAGAFLVRKTT</sequence>
<name>B8C2A1_THAPS</name>
<dbReference type="Gene3D" id="4.10.1000.10">
    <property type="entry name" value="Zinc finger, CCCH-type"/>
    <property type="match status" value="1"/>
</dbReference>
<reference evidence="4 5" key="2">
    <citation type="journal article" date="2008" name="Nature">
        <title>The Phaeodactylum genome reveals the evolutionary history of diatom genomes.</title>
        <authorList>
            <person name="Bowler C."/>
            <person name="Allen A.E."/>
            <person name="Badger J.H."/>
            <person name="Grimwood J."/>
            <person name="Jabbari K."/>
            <person name="Kuo A."/>
            <person name="Maheswari U."/>
            <person name="Martens C."/>
            <person name="Maumus F."/>
            <person name="Otillar R.P."/>
            <person name="Rayko E."/>
            <person name="Salamov A."/>
            <person name="Vandepoele K."/>
            <person name="Beszteri B."/>
            <person name="Gruber A."/>
            <person name="Heijde M."/>
            <person name="Katinka M."/>
            <person name="Mock T."/>
            <person name="Valentin K."/>
            <person name="Verret F."/>
            <person name="Berges J.A."/>
            <person name="Brownlee C."/>
            <person name="Cadoret J.P."/>
            <person name="Chiovitti A."/>
            <person name="Choi C.J."/>
            <person name="Coesel S."/>
            <person name="De Martino A."/>
            <person name="Detter J.C."/>
            <person name="Durkin C."/>
            <person name="Falciatore A."/>
            <person name="Fournet J."/>
            <person name="Haruta M."/>
            <person name="Huysman M.J."/>
            <person name="Jenkins B.D."/>
            <person name="Jiroutova K."/>
            <person name="Jorgensen R.E."/>
            <person name="Joubert Y."/>
            <person name="Kaplan A."/>
            <person name="Kroger N."/>
            <person name="Kroth P.G."/>
            <person name="La Roche J."/>
            <person name="Lindquist E."/>
            <person name="Lommer M."/>
            <person name="Martin-Jezequel V."/>
            <person name="Lopez P.J."/>
            <person name="Lucas S."/>
            <person name="Mangogna M."/>
            <person name="McGinnis K."/>
            <person name="Medlin L.K."/>
            <person name="Montsant A."/>
            <person name="Oudot-Le Secq M.P."/>
            <person name="Napoli C."/>
            <person name="Obornik M."/>
            <person name="Parker M.S."/>
            <person name="Petit J.L."/>
            <person name="Porcel B.M."/>
            <person name="Poulsen N."/>
            <person name="Robison M."/>
            <person name="Rychlewski L."/>
            <person name="Rynearson T.A."/>
            <person name="Schmutz J."/>
            <person name="Shapiro H."/>
            <person name="Siaut M."/>
            <person name="Stanley M."/>
            <person name="Sussman M.R."/>
            <person name="Taylor A.R."/>
            <person name="Vardi A."/>
            <person name="von Dassow P."/>
            <person name="Vyverman W."/>
            <person name="Willis A."/>
            <person name="Wyrwicz L.S."/>
            <person name="Rokhsar D.S."/>
            <person name="Weissenbach J."/>
            <person name="Armbrust E.V."/>
            <person name="Green B.R."/>
            <person name="Van de Peer Y."/>
            <person name="Grigoriev I.V."/>
        </authorList>
    </citation>
    <scope>NUCLEOTIDE SEQUENCE [LARGE SCALE GENOMIC DNA]</scope>
    <source>
        <strain evidence="4 5">CCMP1335</strain>
    </source>
</reference>
<feature type="domain" description="C3H1-type" evidence="3">
    <location>
        <begin position="62"/>
        <end position="89"/>
    </location>
</feature>
<dbReference type="eggNOG" id="ENOG502SE9S">
    <property type="taxonomic scope" value="Eukaryota"/>
</dbReference>
<dbReference type="Pfam" id="PF01713">
    <property type="entry name" value="Smr"/>
    <property type="match status" value="1"/>
</dbReference>
<dbReference type="RefSeq" id="XP_002290160.1">
    <property type="nucleotide sequence ID" value="XM_002290124.1"/>
</dbReference>
<dbReference type="InParanoid" id="B8C2A1"/>
<dbReference type="GeneID" id="7446401"/>
<proteinExistence type="predicted"/>
<evidence type="ECO:0000313" key="5">
    <source>
        <dbReference type="Proteomes" id="UP000001449"/>
    </source>
</evidence>
<dbReference type="EMBL" id="CM000642">
    <property type="protein sequence ID" value="EED91912.1"/>
    <property type="molecule type" value="Genomic_DNA"/>
</dbReference>
<keyword evidence="1" id="KW-0479">Metal-binding</keyword>
<feature type="zinc finger region" description="C3H1-type" evidence="1">
    <location>
        <begin position="62"/>
        <end position="89"/>
    </location>
</feature>
<feature type="region of interest" description="Disordered" evidence="2">
    <location>
        <begin position="359"/>
        <end position="383"/>
    </location>
</feature>
<dbReference type="PaxDb" id="35128-Thaps5212"/>
<dbReference type="InterPro" id="IPR002625">
    <property type="entry name" value="Smr_dom"/>
</dbReference>
<gene>
    <name evidence="4" type="ORF">THAPSDRAFT_5212</name>
</gene>
<evidence type="ECO:0000256" key="2">
    <source>
        <dbReference type="SAM" id="MobiDB-lite"/>
    </source>
</evidence>
<keyword evidence="5" id="KW-1185">Reference proteome</keyword>